<comment type="caution">
    <text evidence="1">The sequence shown here is derived from an EMBL/GenBank/DDBJ whole genome shotgun (WGS) entry which is preliminary data.</text>
</comment>
<dbReference type="EMBL" id="LAZR01039367">
    <property type="protein sequence ID" value="KKL17172.1"/>
    <property type="molecule type" value="Genomic_DNA"/>
</dbReference>
<name>A0A0F9BTF9_9ZZZZ</name>
<organism evidence="1">
    <name type="scientific">marine sediment metagenome</name>
    <dbReference type="NCBI Taxonomy" id="412755"/>
    <lineage>
        <taxon>unclassified sequences</taxon>
        <taxon>metagenomes</taxon>
        <taxon>ecological metagenomes</taxon>
    </lineage>
</organism>
<reference evidence="1" key="1">
    <citation type="journal article" date="2015" name="Nature">
        <title>Complex archaea that bridge the gap between prokaryotes and eukaryotes.</title>
        <authorList>
            <person name="Spang A."/>
            <person name="Saw J.H."/>
            <person name="Jorgensen S.L."/>
            <person name="Zaremba-Niedzwiedzka K."/>
            <person name="Martijn J."/>
            <person name="Lind A.E."/>
            <person name="van Eijk R."/>
            <person name="Schleper C."/>
            <person name="Guy L."/>
            <person name="Ettema T.J."/>
        </authorList>
    </citation>
    <scope>NUCLEOTIDE SEQUENCE</scope>
</reference>
<feature type="non-terminal residue" evidence="1">
    <location>
        <position position="1"/>
    </location>
</feature>
<protein>
    <submittedName>
        <fullName evidence="1">Uncharacterized protein</fullName>
    </submittedName>
</protein>
<evidence type="ECO:0000313" key="1">
    <source>
        <dbReference type="EMBL" id="KKL17172.1"/>
    </source>
</evidence>
<accession>A0A0F9BTF9</accession>
<gene>
    <name evidence="1" type="ORF">LCGC14_2488230</name>
</gene>
<dbReference type="AlphaFoldDB" id="A0A0F9BTF9"/>
<proteinExistence type="predicted"/>
<sequence>ELMNMEDTGSEAYKTLQKEISETQKQIQEQTKNIGEYGSELERLGGLALGTFNAMLGSGQTWNEAIKAMAPTLNELREKYDELGIEATGSLAKLFKVTEVTEANKELFSAIEANNTILEALGNTGWLTAKEFKDFSSNAYEDFKELEKLFGDDDAALRAMAPTLQTLADNAETYGYKLDDNTQRLVDQAKEMGLVTEAQETEQEQQERLFGELADTMSEIMEKLTDDISGFFKTAFGDAFADAEEGAKGASRGIGRTFDKMSFTIPFDYKEIGNAPSIPKGTTRGNFQGGVAFIPSGPMPITVHSRELVDITPLSELTNTGRSRAGLEMSEKKEGGVTVNINGPLFAPKGFSRAELRQASEIFFAAMQRQGNRSS</sequence>